<accession>A0ABR7GIZ8</accession>
<keyword evidence="3" id="KW-1185">Reference proteome</keyword>
<dbReference type="InterPro" id="IPR014238">
    <property type="entry name" value="Spore_YlmC/YmxH"/>
</dbReference>
<dbReference type="SUPFAM" id="SSF50346">
    <property type="entry name" value="PRC-barrel domain"/>
    <property type="match status" value="1"/>
</dbReference>
<protein>
    <submittedName>
        <fullName evidence="2">YlmC/YmxH family sporulation protein</fullName>
    </submittedName>
</protein>
<dbReference type="Pfam" id="PF05239">
    <property type="entry name" value="PRC"/>
    <property type="match status" value="1"/>
</dbReference>
<feature type="domain" description="PRC-barrel" evidence="1">
    <location>
        <begin position="3"/>
        <end position="79"/>
    </location>
</feature>
<reference evidence="2 3" key="1">
    <citation type="submission" date="2020-08" db="EMBL/GenBank/DDBJ databases">
        <title>Genome public.</title>
        <authorList>
            <person name="Liu C."/>
            <person name="Sun Q."/>
        </authorList>
    </citation>
    <scope>NUCLEOTIDE SEQUENCE [LARGE SCALE GENOMIC DNA]</scope>
    <source>
        <strain evidence="2 3">NSJ-9</strain>
    </source>
</reference>
<dbReference type="Gene3D" id="2.30.30.240">
    <property type="entry name" value="PRC-barrel domain"/>
    <property type="match status" value="1"/>
</dbReference>
<dbReference type="PANTHER" id="PTHR40061:SF2">
    <property type="entry name" value="PRC-BARREL DOMAIN-CONTAINING PROTEIN"/>
    <property type="match status" value="1"/>
</dbReference>
<dbReference type="Proteomes" id="UP000643810">
    <property type="component" value="Unassembled WGS sequence"/>
</dbReference>
<sequence>MLLCELQTKDVINVCTAKCLGRVMDLEIDEKRGCICTLIVPSKGKICGFFLHECEYWIPWCQVCRIGSDMILVDVNEKEVMHKP</sequence>
<proteinExistence type="predicted"/>
<dbReference type="InterPro" id="IPR011033">
    <property type="entry name" value="PRC_barrel-like_sf"/>
</dbReference>
<evidence type="ECO:0000313" key="3">
    <source>
        <dbReference type="Proteomes" id="UP000643810"/>
    </source>
</evidence>
<gene>
    <name evidence="2" type="ORF">H8R94_11810</name>
</gene>
<comment type="caution">
    <text evidence="2">The sequence shown here is derived from an EMBL/GenBank/DDBJ whole genome shotgun (WGS) entry which is preliminary data.</text>
</comment>
<dbReference type="EMBL" id="JACOPG010000005">
    <property type="protein sequence ID" value="MBC5687275.1"/>
    <property type="molecule type" value="Genomic_DNA"/>
</dbReference>
<dbReference type="InterPro" id="IPR027275">
    <property type="entry name" value="PRC-brl_dom"/>
</dbReference>
<organism evidence="2 3">
    <name type="scientific">Roseburia lenta</name>
    <dbReference type="NCBI Taxonomy" id="2763061"/>
    <lineage>
        <taxon>Bacteria</taxon>
        <taxon>Bacillati</taxon>
        <taxon>Bacillota</taxon>
        <taxon>Clostridia</taxon>
        <taxon>Lachnospirales</taxon>
        <taxon>Lachnospiraceae</taxon>
        <taxon>Roseburia</taxon>
    </lineage>
</organism>
<dbReference type="PANTHER" id="PTHR40061">
    <property type="entry name" value="SPORULATION PROTEIN YLMC-RELATED"/>
    <property type="match status" value="1"/>
</dbReference>
<dbReference type="NCBIfam" id="TIGR02888">
    <property type="entry name" value="spore_YlmC_YmxH"/>
    <property type="match status" value="1"/>
</dbReference>
<evidence type="ECO:0000259" key="1">
    <source>
        <dbReference type="Pfam" id="PF05239"/>
    </source>
</evidence>
<evidence type="ECO:0000313" key="2">
    <source>
        <dbReference type="EMBL" id="MBC5687275.1"/>
    </source>
</evidence>
<name>A0ABR7GIZ8_9FIRM</name>
<dbReference type="RefSeq" id="WP_118281843.1">
    <property type="nucleotide sequence ID" value="NZ_JACOPG010000005.1"/>
</dbReference>